<gene>
    <name evidence="1" type="ORF">BDV30DRAFT_241528</name>
</gene>
<dbReference type="EMBL" id="ML732831">
    <property type="protein sequence ID" value="KAB8270395.1"/>
    <property type="molecule type" value="Genomic_DNA"/>
</dbReference>
<organism evidence="1 2">
    <name type="scientific">Aspergillus minisclerotigenes</name>
    <dbReference type="NCBI Taxonomy" id="656917"/>
    <lineage>
        <taxon>Eukaryota</taxon>
        <taxon>Fungi</taxon>
        <taxon>Dikarya</taxon>
        <taxon>Ascomycota</taxon>
        <taxon>Pezizomycotina</taxon>
        <taxon>Eurotiomycetes</taxon>
        <taxon>Eurotiomycetidae</taxon>
        <taxon>Eurotiales</taxon>
        <taxon>Aspergillaceae</taxon>
        <taxon>Aspergillus</taxon>
        <taxon>Aspergillus subgen. Circumdati</taxon>
    </lineage>
</organism>
<keyword evidence="2" id="KW-1185">Reference proteome</keyword>
<dbReference type="AlphaFoldDB" id="A0A5N6IVK2"/>
<dbReference type="Proteomes" id="UP000326289">
    <property type="component" value="Unassembled WGS sequence"/>
</dbReference>
<protein>
    <submittedName>
        <fullName evidence="1">Uncharacterized protein</fullName>
    </submittedName>
</protein>
<reference evidence="1 2" key="1">
    <citation type="submission" date="2019-04" db="EMBL/GenBank/DDBJ databases">
        <title>Fungal friends and foes A comparative genomics study of 23 Aspergillus species from section Flavi.</title>
        <authorList>
            <consortium name="DOE Joint Genome Institute"/>
            <person name="Kjaerbolling I."/>
            <person name="Vesth T.C."/>
            <person name="Frisvad J.C."/>
            <person name="Nybo J.L."/>
            <person name="Theobald S."/>
            <person name="Kildgaard S."/>
            <person name="Petersen T.I."/>
            <person name="Kuo A."/>
            <person name="Sato A."/>
            <person name="Lyhne E.K."/>
            <person name="Kogle M.E."/>
            <person name="Wiebenga A."/>
            <person name="Kun R.S."/>
            <person name="Lubbers R.J."/>
            <person name="Makela M.R."/>
            <person name="Barry K."/>
            <person name="Chovatia M."/>
            <person name="Clum A."/>
            <person name="Daum C."/>
            <person name="Haridas S."/>
            <person name="He G."/>
            <person name="LaButti K."/>
            <person name="Lipzen A."/>
            <person name="Mondo S."/>
            <person name="Pangilinan J."/>
            <person name="Riley R."/>
            <person name="Salamov A."/>
            <person name="Simmons B.A."/>
            <person name="Magnuson J.K."/>
            <person name="Henrissat B."/>
            <person name="Mortensen U.H."/>
            <person name="Larsen T.O."/>
            <person name="De vries R.P."/>
            <person name="Grigoriev I.V."/>
            <person name="Machida M."/>
            <person name="Baker S.E."/>
            <person name="Andersen M.R."/>
        </authorList>
    </citation>
    <scope>NUCLEOTIDE SEQUENCE [LARGE SCALE GENOMIC DNA]</scope>
    <source>
        <strain evidence="1 2">CBS 117635</strain>
    </source>
</reference>
<evidence type="ECO:0000313" key="2">
    <source>
        <dbReference type="Proteomes" id="UP000326289"/>
    </source>
</evidence>
<proteinExistence type="predicted"/>
<name>A0A5N6IVK2_9EURO</name>
<accession>A0A5N6IVK2</accession>
<sequence>MRTLPFKRFQRYLQCDEAESFSGVLPAANGFAVPEEHTAANMVEVASQEDKGRKPTSAEVLFTGRKLPLRRLVRQLIIKAIPYTTGVKTA</sequence>
<evidence type="ECO:0000313" key="1">
    <source>
        <dbReference type="EMBL" id="KAB8270395.1"/>
    </source>
</evidence>